<keyword evidence="2" id="KW-1185">Reference proteome</keyword>
<proteinExistence type="predicted"/>
<reference evidence="2" key="1">
    <citation type="journal article" date="2013" name="Science">
        <title>The Amborella genome and the evolution of flowering plants.</title>
        <authorList>
            <consortium name="Amborella Genome Project"/>
        </authorList>
    </citation>
    <scope>NUCLEOTIDE SEQUENCE [LARGE SCALE GENOMIC DNA]</scope>
</reference>
<evidence type="ECO:0000313" key="1">
    <source>
        <dbReference type="EMBL" id="ERM93988.1"/>
    </source>
</evidence>
<dbReference type="Proteomes" id="UP000017836">
    <property type="component" value="Unassembled WGS sequence"/>
</dbReference>
<evidence type="ECO:0000313" key="2">
    <source>
        <dbReference type="Proteomes" id="UP000017836"/>
    </source>
</evidence>
<sequence length="89" mass="10517">MRNKPNFEEPLQRYHLSLKRYIRVALDIPKSFPIFHPNQGEGAKKQEEDTIWSICALYLYKLHHIQNTLKVISNGLQPTIDSFRKLKNP</sequence>
<dbReference type="Gramene" id="ERM93988">
    <property type="protein sequence ID" value="ERM93988"/>
    <property type="gene ID" value="AMTR_s00136p00064130"/>
</dbReference>
<name>W1NEX8_AMBTC</name>
<dbReference type="HOGENOM" id="CLU_2457814_0_0_1"/>
<gene>
    <name evidence="1" type="ORF">AMTR_s00136p00064130</name>
</gene>
<accession>W1NEX8</accession>
<dbReference type="AlphaFoldDB" id="W1NEX8"/>
<organism evidence="1 2">
    <name type="scientific">Amborella trichopoda</name>
    <dbReference type="NCBI Taxonomy" id="13333"/>
    <lineage>
        <taxon>Eukaryota</taxon>
        <taxon>Viridiplantae</taxon>
        <taxon>Streptophyta</taxon>
        <taxon>Embryophyta</taxon>
        <taxon>Tracheophyta</taxon>
        <taxon>Spermatophyta</taxon>
        <taxon>Magnoliopsida</taxon>
        <taxon>Amborellales</taxon>
        <taxon>Amborellaceae</taxon>
        <taxon>Amborella</taxon>
    </lineage>
</organism>
<dbReference type="EMBL" id="KI397522">
    <property type="protein sequence ID" value="ERM93988.1"/>
    <property type="molecule type" value="Genomic_DNA"/>
</dbReference>
<protein>
    <submittedName>
        <fullName evidence="1">Uncharacterized protein</fullName>
    </submittedName>
</protein>